<accession>A0AAN9TJF4</accession>
<evidence type="ECO:0000256" key="30">
    <source>
        <dbReference type="ARBA" id="ARBA00048015"/>
    </source>
</evidence>
<evidence type="ECO:0000256" key="41">
    <source>
        <dbReference type="ARBA" id="ARBA00048869"/>
    </source>
</evidence>
<evidence type="ECO:0000313" key="49">
    <source>
        <dbReference type="Proteomes" id="UP001367676"/>
    </source>
</evidence>
<evidence type="ECO:0000256" key="36">
    <source>
        <dbReference type="ARBA" id="ARBA00048386"/>
    </source>
</evidence>
<evidence type="ECO:0000256" key="37">
    <source>
        <dbReference type="ARBA" id="ARBA00048454"/>
    </source>
</evidence>
<evidence type="ECO:0000256" key="33">
    <source>
        <dbReference type="ARBA" id="ARBA00048227"/>
    </source>
</evidence>
<comment type="catalytic activity">
    <reaction evidence="25">
        <text>1-hexadecanoyl-2-(9Z)-octadecenoyl-3-octadecanoyl-sn-glycerol + H2O = 2-(9Z-octadecenoyl)-3-octadecanoyl-sn-glycerol + hexadecanoate + H(+)</text>
        <dbReference type="Rhea" id="RHEA:41107"/>
        <dbReference type="ChEBI" id="CHEBI:7896"/>
        <dbReference type="ChEBI" id="CHEBI:15377"/>
        <dbReference type="ChEBI" id="CHEBI:15378"/>
        <dbReference type="ChEBI" id="CHEBI:75558"/>
        <dbReference type="ChEBI" id="CHEBI:77623"/>
    </reaction>
    <physiologicalReaction direction="left-to-right" evidence="25">
        <dbReference type="Rhea" id="RHEA:41108"/>
    </physiologicalReaction>
</comment>
<gene>
    <name evidence="48" type="ORF">V9T40_011152</name>
</gene>
<keyword evidence="8" id="KW-0812">Transmembrane</keyword>
<evidence type="ECO:0000256" key="22">
    <source>
        <dbReference type="ARBA" id="ARBA00031485"/>
    </source>
</evidence>
<comment type="caution">
    <text evidence="48">The sequence shown here is derived from an EMBL/GenBank/DDBJ whole genome shotgun (WGS) entry which is preliminary data.</text>
</comment>
<comment type="catalytic activity">
    <reaction evidence="27">
        <text>1-(9Z-octadecenoyl)-glycerol + H2O = glycerol + (9Z)-octadecenoate + H(+)</text>
        <dbReference type="Rhea" id="RHEA:38487"/>
        <dbReference type="ChEBI" id="CHEBI:15377"/>
        <dbReference type="ChEBI" id="CHEBI:15378"/>
        <dbReference type="ChEBI" id="CHEBI:17754"/>
        <dbReference type="ChEBI" id="CHEBI:30823"/>
        <dbReference type="ChEBI" id="CHEBI:75342"/>
    </reaction>
    <physiologicalReaction direction="left-to-right" evidence="27">
        <dbReference type="Rhea" id="RHEA:38488"/>
    </physiologicalReaction>
</comment>
<comment type="catalytic activity">
    <reaction evidence="43">
        <text>1-hexadecanoyl-2-(9Z)-octadecenoyl-3-octadecanoyl-sn-glycerol + H2O = 1-hexadecanoyl-3-octadecanoyl-sn-glycerol + (9Z)-octadecenoate + H(+)</text>
        <dbReference type="Rhea" id="RHEA:41103"/>
        <dbReference type="ChEBI" id="CHEBI:15377"/>
        <dbReference type="ChEBI" id="CHEBI:15378"/>
        <dbReference type="ChEBI" id="CHEBI:30823"/>
        <dbReference type="ChEBI" id="CHEBI:77623"/>
        <dbReference type="ChEBI" id="CHEBI:77624"/>
    </reaction>
    <physiologicalReaction direction="left-to-right" evidence="43">
        <dbReference type="Rhea" id="RHEA:41104"/>
    </physiologicalReaction>
</comment>
<sequence length="429" mass="49427">MKSEFVIAILLTLAGIIKGQQRSMWYETLPNEKLEGVPRIIRDYERSFPAFKNMFLESIGRSNTDIILKEAIKRQKAQKPINASVPFFCDVTIGRSKERPTSVHALRPGDIDVIAAIGDSLTAGNGALALNPQHLYVENRGICGMIGGQGNWRKFLTLPNILKEFNPKLVGYATADSFTWHPESQFDIGEAGAMVQDLPFMTKQLVKRIKKHPKVDFQKDWKLVSLLIGANNLCVDICYVRNLTETVEDRRRNLIHAFKYLKDNMPRTIVNFIHMPDIKALHECDGVPLSCNLLHKFECPCLFTLQFKSRLAEFFKTLKEWQRVDDEVTRDPQFRMKEDFAIVLQNFTKHLRFPPKTDSTGKSTCDLTYLSEDCFHFSQKGYARATNALWNNMLEPDGFKTPSWPKEFEKFLCPTERSPYIYTWKNSRL</sequence>
<comment type="catalytic activity">
    <reaction evidence="44">
        <text>1,2-dihexadecanoyl-sn-glycero-3-phosphocholine + 2 H2O = sn-glycerol 3-phosphocholine + 2 hexadecanoate + 2 H(+)</text>
        <dbReference type="Rhea" id="RHEA:40975"/>
        <dbReference type="ChEBI" id="CHEBI:7896"/>
        <dbReference type="ChEBI" id="CHEBI:15377"/>
        <dbReference type="ChEBI" id="CHEBI:15378"/>
        <dbReference type="ChEBI" id="CHEBI:16870"/>
        <dbReference type="ChEBI" id="CHEBI:72999"/>
    </reaction>
    <physiologicalReaction direction="left-to-right" evidence="44">
        <dbReference type="Rhea" id="RHEA:40976"/>
    </physiologicalReaction>
</comment>
<keyword evidence="10" id="KW-0677">Repeat</keyword>
<proteinExistence type="inferred from homology"/>
<comment type="catalytic activity">
    <reaction evidence="32">
        <text>1,2-di-(9Z-octadecenoyl)-sn-glycero-3-phosphocholine + H2O = 1-(9Z-octadecenoyl)-sn-glycero-3-phosphocholine + (9Z)-octadecenoate + H(+)</text>
        <dbReference type="Rhea" id="RHEA:40923"/>
        <dbReference type="ChEBI" id="CHEBI:15377"/>
        <dbReference type="ChEBI" id="CHEBI:15378"/>
        <dbReference type="ChEBI" id="CHEBI:28610"/>
        <dbReference type="ChEBI" id="CHEBI:30823"/>
        <dbReference type="ChEBI" id="CHEBI:74669"/>
    </reaction>
    <physiologicalReaction direction="left-to-right" evidence="32">
        <dbReference type="Rhea" id="RHEA:40924"/>
    </physiologicalReaction>
</comment>
<evidence type="ECO:0000256" key="5">
    <source>
        <dbReference type="ARBA" id="ARBA00013279"/>
    </source>
</evidence>
<comment type="catalytic activity">
    <reaction evidence="40">
        <text>1-hexadecanoyl-2-(9Z-octadecenoyl)-sn-glycero-3-phosphocholine + H2O = 1-hexadecanoyl-sn-glycero-3-phosphocholine + (9Z)-octadecenoate + H(+)</text>
        <dbReference type="Rhea" id="RHEA:38779"/>
        <dbReference type="ChEBI" id="CHEBI:15377"/>
        <dbReference type="ChEBI" id="CHEBI:15378"/>
        <dbReference type="ChEBI" id="CHEBI:30823"/>
        <dbReference type="ChEBI" id="CHEBI:72998"/>
        <dbReference type="ChEBI" id="CHEBI:73001"/>
    </reaction>
    <physiologicalReaction direction="left-to-right" evidence="40">
        <dbReference type="Rhea" id="RHEA:38780"/>
    </physiologicalReaction>
</comment>
<evidence type="ECO:0000256" key="16">
    <source>
        <dbReference type="ARBA" id="ARBA00023264"/>
    </source>
</evidence>
<comment type="catalytic activity">
    <reaction evidence="39">
        <text>1-hexadecanoyl-sn-glycero-3-phosphocholine + H2O = sn-glycerol 3-phosphocholine + hexadecanoate + H(+)</text>
        <dbReference type="Rhea" id="RHEA:40435"/>
        <dbReference type="ChEBI" id="CHEBI:7896"/>
        <dbReference type="ChEBI" id="CHEBI:15377"/>
        <dbReference type="ChEBI" id="CHEBI:15378"/>
        <dbReference type="ChEBI" id="CHEBI:16870"/>
        <dbReference type="ChEBI" id="CHEBI:72998"/>
    </reaction>
    <physiologicalReaction direction="left-to-right" evidence="39">
        <dbReference type="Rhea" id="RHEA:40436"/>
    </physiologicalReaction>
</comment>
<evidence type="ECO:0000256" key="9">
    <source>
        <dbReference type="ARBA" id="ARBA00022729"/>
    </source>
</evidence>
<evidence type="ECO:0000256" key="8">
    <source>
        <dbReference type="ARBA" id="ARBA00022692"/>
    </source>
</evidence>
<evidence type="ECO:0000256" key="43">
    <source>
        <dbReference type="ARBA" id="ARBA00048939"/>
    </source>
</evidence>
<evidence type="ECO:0000256" key="26">
    <source>
        <dbReference type="ARBA" id="ARBA00047363"/>
    </source>
</evidence>
<dbReference type="EC" id="3.1.1.3" evidence="5"/>
<keyword evidence="7" id="KW-1003">Cell membrane</keyword>
<keyword evidence="15" id="KW-0325">Glycoprotein</keyword>
<dbReference type="EC" id="3.1.1.5" evidence="3"/>
<evidence type="ECO:0000256" key="18">
    <source>
        <dbReference type="ARBA" id="ARBA00023408"/>
    </source>
</evidence>
<feature type="signal peptide" evidence="47">
    <location>
        <begin position="1"/>
        <end position="19"/>
    </location>
</feature>
<comment type="catalytic activity">
    <reaction evidence="42">
        <text>1-O-hexadecyl-2-(9Z)-octadecenoyl-sn-glycero-3-phosphocholine + H2O = 1-O-hexadecyl-sn-glycero-3-phosphocholine + (9Z)-octadecenoate + H(+)</text>
        <dbReference type="Rhea" id="RHEA:40915"/>
        <dbReference type="ChEBI" id="CHEBI:15377"/>
        <dbReference type="ChEBI" id="CHEBI:15378"/>
        <dbReference type="ChEBI" id="CHEBI:30823"/>
        <dbReference type="ChEBI" id="CHEBI:34112"/>
        <dbReference type="ChEBI" id="CHEBI:64496"/>
    </reaction>
    <physiologicalReaction direction="left-to-right" evidence="42">
        <dbReference type="Rhea" id="RHEA:40916"/>
    </physiologicalReaction>
</comment>
<dbReference type="GO" id="GO:0004623">
    <property type="term" value="F:phospholipase A2 activity"/>
    <property type="evidence" value="ECO:0007669"/>
    <property type="project" value="UniProtKB-EC"/>
</dbReference>
<evidence type="ECO:0000313" key="48">
    <source>
        <dbReference type="EMBL" id="KAK7573961.1"/>
    </source>
</evidence>
<comment type="catalytic activity">
    <reaction evidence="37">
        <text>a 1-acyl-sn-glycero-3-phosphocholine + H2O = sn-glycerol 3-phosphocholine + a fatty acid + H(+)</text>
        <dbReference type="Rhea" id="RHEA:15177"/>
        <dbReference type="ChEBI" id="CHEBI:15377"/>
        <dbReference type="ChEBI" id="CHEBI:15378"/>
        <dbReference type="ChEBI" id="CHEBI:16870"/>
        <dbReference type="ChEBI" id="CHEBI:28868"/>
        <dbReference type="ChEBI" id="CHEBI:58168"/>
        <dbReference type="EC" id="3.1.1.5"/>
    </reaction>
    <physiologicalReaction direction="left-to-right" evidence="37">
        <dbReference type="Rhea" id="RHEA:15178"/>
    </physiologicalReaction>
</comment>
<dbReference type="GO" id="GO:0006644">
    <property type="term" value="P:phospholipid metabolic process"/>
    <property type="evidence" value="ECO:0007669"/>
    <property type="project" value="TreeGrafter"/>
</dbReference>
<dbReference type="PROSITE" id="PS01098">
    <property type="entry name" value="LIPASE_GDSL_SER"/>
    <property type="match status" value="1"/>
</dbReference>
<keyword evidence="14" id="KW-0472">Membrane</keyword>
<comment type="catalytic activity">
    <reaction evidence="33">
        <text>1,2-dihexadecanoyl-sn-glycero-3-phosphocholine + H2O = 1-hexadecanoyl-sn-glycero-3-phosphocholine + hexadecanoate + H(+)</text>
        <dbReference type="Rhea" id="RHEA:41223"/>
        <dbReference type="ChEBI" id="CHEBI:7896"/>
        <dbReference type="ChEBI" id="CHEBI:15377"/>
        <dbReference type="ChEBI" id="CHEBI:15378"/>
        <dbReference type="ChEBI" id="CHEBI:72998"/>
        <dbReference type="ChEBI" id="CHEBI:72999"/>
    </reaction>
    <physiologicalReaction direction="left-to-right" evidence="33">
        <dbReference type="Rhea" id="RHEA:41224"/>
    </physiologicalReaction>
</comment>
<evidence type="ECO:0000256" key="21">
    <source>
        <dbReference type="ARBA" id="ARBA00031182"/>
    </source>
</evidence>
<dbReference type="SUPFAM" id="SSF52266">
    <property type="entry name" value="SGNH hydrolase"/>
    <property type="match status" value="1"/>
</dbReference>
<keyword evidence="11" id="KW-0378">Hydrolase</keyword>
<comment type="catalytic activity">
    <reaction evidence="19">
        <text>a 1,2-diacyl-sn-glycero-3-phosphocholine + H2O = a 1-acyl-sn-glycero-3-phosphocholine + a fatty acid + H(+)</text>
        <dbReference type="Rhea" id="RHEA:15801"/>
        <dbReference type="ChEBI" id="CHEBI:15377"/>
        <dbReference type="ChEBI" id="CHEBI:15378"/>
        <dbReference type="ChEBI" id="CHEBI:28868"/>
        <dbReference type="ChEBI" id="CHEBI:57643"/>
        <dbReference type="ChEBI" id="CHEBI:58168"/>
        <dbReference type="EC" id="3.1.1.4"/>
    </reaction>
    <physiologicalReaction direction="left-to-right" evidence="19">
        <dbReference type="Rhea" id="RHEA:15802"/>
    </physiologicalReaction>
</comment>
<comment type="function">
    <text evidence="24">Calcium-independent membrane-associated phospholipase that catalyzes complete diacylation of phospholipids by hydrolyzing both sn-1 and sn-2 fatty acyl chains attached to the glycerol backbone (phospholipase B activity). Has dual phospholipase and lysophospholipase activities toward diacylphospholipids. Preferentially cleaves sn-2 ester bonds over sn-1 bonds. Acts as a lipase toward glycerolipid substrates. Hydrolyzes fatty acyl chains of diacylglycerols with preference for the sn-2 position and of triacylglycerols with not positional selectivity. May also hydrolyze long chain retinyl esters such as retinyl palmitate. May contribute to digestion of dietary phospholipids, glycerolipids and retinoids, facilitating lipid absorption at the brush border.</text>
</comment>
<evidence type="ECO:0000256" key="7">
    <source>
        <dbReference type="ARBA" id="ARBA00022475"/>
    </source>
</evidence>
<evidence type="ECO:0000256" key="19">
    <source>
        <dbReference type="ARBA" id="ARBA00023422"/>
    </source>
</evidence>
<comment type="catalytic activity">
    <reaction evidence="46">
        <text>2-(9Z-octadecenoyl)-glycerol + H2O = glycerol + (9Z)-octadecenoate + H(+)</text>
        <dbReference type="Rhea" id="RHEA:38491"/>
        <dbReference type="ChEBI" id="CHEBI:15377"/>
        <dbReference type="ChEBI" id="CHEBI:15378"/>
        <dbReference type="ChEBI" id="CHEBI:17754"/>
        <dbReference type="ChEBI" id="CHEBI:30823"/>
        <dbReference type="ChEBI" id="CHEBI:73990"/>
    </reaction>
    <physiologicalReaction direction="left-to-right" evidence="46">
        <dbReference type="Rhea" id="RHEA:38492"/>
    </physiologicalReaction>
</comment>
<dbReference type="EMBL" id="JBBCAQ010000037">
    <property type="protein sequence ID" value="KAK7573961.1"/>
    <property type="molecule type" value="Genomic_DNA"/>
</dbReference>
<keyword evidence="13" id="KW-0443">Lipid metabolism</keyword>
<reference evidence="48 49" key="1">
    <citation type="submission" date="2024-03" db="EMBL/GenBank/DDBJ databases">
        <title>Adaptation during the transition from Ophiocordyceps entomopathogen to insect associate is accompanied by gene loss and intensified selection.</title>
        <authorList>
            <person name="Ward C.M."/>
            <person name="Onetto C.A."/>
            <person name="Borneman A.R."/>
        </authorList>
    </citation>
    <scope>NUCLEOTIDE SEQUENCE [LARGE SCALE GENOMIC DNA]</scope>
    <source>
        <strain evidence="48">AWRI1</strain>
        <tissue evidence="48">Single Adult Female</tissue>
    </source>
</reference>
<evidence type="ECO:0000256" key="28">
    <source>
        <dbReference type="ARBA" id="ARBA00047459"/>
    </source>
</evidence>
<evidence type="ECO:0000256" key="1">
    <source>
        <dbReference type="ARBA" id="ARBA00004247"/>
    </source>
</evidence>
<organism evidence="48 49">
    <name type="scientific">Parthenolecanium corni</name>
    <dbReference type="NCBI Taxonomy" id="536013"/>
    <lineage>
        <taxon>Eukaryota</taxon>
        <taxon>Metazoa</taxon>
        <taxon>Ecdysozoa</taxon>
        <taxon>Arthropoda</taxon>
        <taxon>Hexapoda</taxon>
        <taxon>Insecta</taxon>
        <taxon>Pterygota</taxon>
        <taxon>Neoptera</taxon>
        <taxon>Paraneoptera</taxon>
        <taxon>Hemiptera</taxon>
        <taxon>Sternorrhyncha</taxon>
        <taxon>Coccoidea</taxon>
        <taxon>Coccidae</taxon>
        <taxon>Parthenolecanium</taxon>
    </lineage>
</organism>
<evidence type="ECO:0000256" key="17">
    <source>
        <dbReference type="ARBA" id="ARBA00023369"/>
    </source>
</evidence>
<comment type="catalytic activity">
    <reaction evidence="41">
        <text>1,3-dihexadecanoyl-2-(9Z-octadecenoyl)glycerol + H2O = 1,3-dihexadecanoylglycerol + (9Z)-octadecenoate + H(+)</text>
        <dbReference type="Rhea" id="RHEA:40983"/>
        <dbReference type="ChEBI" id="CHEBI:15377"/>
        <dbReference type="ChEBI" id="CHEBI:15378"/>
        <dbReference type="ChEBI" id="CHEBI:30823"/>
        <dbReference type="ChEBI" id="CHEBI:75688"/>
        <dbReference type="ChEBI" id="CHEBI:77619"/>
    </reaction>
    <physiologicalReaction direction="left-to-right" evidence="41">
        <dbReference type="Rhea" id="RHEA:40984"/>
    </physiologicalReaction>
</comment>
<name>A0AAN9TJF4_9HEMI</name>
<evidence type="ECO:0000256" key="11">
    <source>
        <dbReference type="ARBA" id="ARBA00022801"/>
    </source>
</evidence>
<comment type="catalytic activity">
    <reaction evidence="18">
        <text>1-hexadecanoyl-2-(9Z,12Z-octadecadienoyl)-sn-glycero-3-phosphocholine + H2O = (9Z,12Z)-octadecadienoate + 1-hexadecanoyl-sn-glycero-3-phosphocholine + H(+)</text>
        <dbReference type="Rhea" id="RHEA:40811"/>
        <dbReference type="ChEBI" id="CHEBI:15377"/>
        <dbReference type="ChEBI" id="CHEBI:15378"/>
        <dbReference type="ChEBI" id="CHEBI:30245"/>
        <dbReference type="ChEBI" id="CHEBI:72998"/>
        <dbReference type="ChEBI" id="CHEBI:73002"/>
    </reaction>
    <physiologicalReaction direction="left-to-right" evidence="18">
        <dbReference type="Rhea" id="RHEA:40812"/>
    </physiologicalReaction>
</comment>
<evidence type="ECO:0000256" key="24">
    <source>
        <dbReference type="ARBA" id="ARBA00045916"/>
    </source>
</evidence>
<comment type="catalytic activity">
    <reaction evidence="29">
        <text>2,3-di-(9Z)-octadecenoyl-sn-glycerol + H2O = 3-(9Z-octadecenoyl)-sn-glycerol + (9Z)-octadecenoate + H(+)</text>
        <dbReference type="Rhea" id="RHEA:42604"/>
        <dbReference type="ChEBI" id="CHEBI:15377"/>
        <dbReference type="ChEBI" id="CHEBI:15378"/>
        <dbReference type="ChEBI" id="CHEBI:30823"/>
        <dbReference type="ChEBI" id="CHEBI:75824"/>
        <dbReference type="ChEBI" id="CHEBI:75938"/>
    </reaction>
    <physiologicalReaction direction="left-to-right" evidence="29">
        <dbReference type="Rhea" id="RHEA:42605"/>
    </physiologicalReaction>
</comment>
<comment type="catalytic activity">
    <reaction evidence="35">
        <text>1-octadecanoyl-2-(9Z,12Z)-octadecadienoyl-sn-glycerol + H2O = 1-octadecanoyl-sn-glycerol + (9Z,12Z)-octadecadienoate + H(+)</text>
        <dbReference type="Rhea" id="RHEA:40927"/>
        <dbReference type="ChEBI" id="CHEBI:15377"/>
        <dbReference type="ChEBI" id="CHEBI:15378"/>
        <dbReference type="ChEBI" id="CHEBI:30245"/>
        <dbReference type="ChEBI" id="CHEBI:75550"/>
        <dbReference type="ChEBI" id="CHEBI:77097"/>
    </reaction>
    <physiologicalReaction direction="left-to-right" evidence="35">
        <dbReference type="Rhea" id="RHEA:40928"/>
    </physiologicalReaction>
</comment>
<evidence type="ECO:0000256" key="31">
    <source>
        <dbReference type="ARBA" id="ARBA00048049"/>
    </source>
</evidence>
<evidence type="ECO:0000256" key="13">
    <source>
        <dbReference type="ARBA" id="ARBA00023098"/>
    </source>
</evidence>
<protein>
    <recommendedName>
        <fullName evidence="6">Phospholipase B1, membrane-associated</fullName>
        <ecNumber evidence="5">3.1.1.3</ecNumber>
        <ecNumber evidence="4">3.1.1.4</ecNumber>
        <ecNumber evidence="3">3.1.1.5</ecNumber>
    </recommendedName>
    <alternativeName>
        <fullName evidence="20">Lysophospholipase</fullName>
    </alternativeName>
    <alternativeName>
        <fullName evidence="21">Phospholipase A2</fullName>
    </alternativeName>
    <alternativeName>
        <fullName evidence="23">Phospholipase B/lipase</fullName>
    </alternativeName>
    <alternativeName>
        <fullName evidence="22">Triacylglycerol lipase</fullName>
    </alternativeName>
</protein>
<dbReference type="EC" id="3.1.1.4" evidence="4"/>
<evidence type="ECO:0000256" key="40">
    <source>
        <dbReference type="ARBA" id="ARBA00048699"/>
    </source>
</evidence>
<dbReference type="InterPro" id="IPR008265">
    <property type="entry name" value="Lipase_GDSL_AS"/>
</dbReference>
<evidence type="ECO:0000256" key="23">
    <source>
        <dbReference type="ARBA" id="ARBA00033022"/>
    </source>
</evidence>
<evidence type="ECO:0000256" key="47">
    <source>
        <dbReference type="SAM" id="SignalP"/>
    </source>
</evidence>
<evidence type="ECO:0000256" key="34">
    <source>
        <dbReference type="ARBA" id="ARBA00048362"/>
    </source>
</evidence>
<evidence type="ECO:0000256" key="6">
    <source>
        <dbReference type="ARBA" id="ARBA00015133"/>
    </source>
</evidence>
<evidence type="ECO:0000256" key="14">
    <source>
        <dbReference type="ARBA" id="ARBA00023136"/>
    </source>
</evidence>
<comment type="catalytic activity">
    <reaction evidence="38">
        <text>1-hexadecanoyl-2-(9Z-octadecenoyl)-sn-glycero-3-phosphoethanolamine + H2O = 1-hexadecanoyl-sn-glycero-3-phosphoethanolamine + (9Z)-octadecenoate + H(+)</text>
        <dbReference type="Rhea" id="RHEA:40911"/>
        <dbReference type="ChEBI" id="CHEBI:15377"/>
        <dbReference type="ChEBI" id="CHEBI:15378"/>
        <dbReference type="ChEBI" id="CHEBI:30823"/>
        <dbReference type="ChEBI" id="CHEBI:73004"/>
        <dbReference type="ChEBI" id="CHEBI:73007"/>
    </reaction>
    <physiologicalReaction direction="left-to-right" evidence="38">
        <dbReference type="Rhea" id="RHEA:40912"/>
    </physiologicalReaction>
</comment>
<dbReference type="GO" id="GO:0016324">
    <property type="term" value="C:apical plasma membrane"/>
    <property type="evidence" value="ECO:0007669"/>
    <property type="project" value="UniProtKB-SubCell"/>
</dbReference>
<comment type="catalytic activity">
    <reaction evidence="30">
        <text>1-hexadecanoyl-2-(9Z-octadecenoyl)-sn-glycero-3-phospho-(1'-sn-glycerol) + H2O = 1-hexadecanoyl-sn-glycero-3-phospho-(1'-sn-glycerol) + (9Z)-octadecenoate + H(+)</text>
        <dbReference type="Rhea" id="RHEA:40919"/>
        <dbReference type="ChEBI" id="CHEBI:15377"/>
        <dbReference type="ChEBI" id="CHEBI:15378"/>
        <dbReference type="ChEBI" id="CHEBI:30823"/>
        <dbReference type="ChEBI" id="CHEBI:72841"/>
        <dbReference type="ChEBI" id="CHEBI:75158"/>
    </reaction>
    <physiologicalReaction direction="left-to-right" evidence="30">
        <dbReference type="Rhea" id="RHEA:40920"/>
    </physiologicalReaction>
</comment>
<evidence type="ECO:0000256" key="32">
    <source>
        <dbReference type="ARBA" id="ARBA00048058"/>
    </source>
</evidence>
<comment type="catalytic activity">
    <reaction evidence="17">
        <text>a triacylglycerol + H2O = a diacylglycerol + a fatty acid + H(+)</text>
        <dbReference type="Rhea" id="RHEA:12044"/>
        <dbReference type="ChEBI" id="CHEBI:15377"/>
        <dbReference type="ChEBI" id="CHEBI:15378"/>
        <dbReference type="ChEBI" id="CHEBI:17855"/>
        <dbReference type="ChEBI" id="CHEBI:18035"/>
        <dbReference type="ChEBI" id="CHEBI:28868"/>
        <dbReference type="EC" id="3.1.1.3"/>
    </reaction>
    <physiologicalReaction direction="left-to-right" evidence="17">
        <dbReference type="Rhea" id="RHEA:12045"/>
    </physiologicalReaction>
</comment>
<evidence type="ECO:0000256" key="2">
    <source>
        <dbReference type="ARBA" id="ARBA00009979"/>
    </source>
</evidence>
<evidence type="ECO:0000256" key="42">
    <source>
        <dbReference type="ARBA" id="ARBA00048872"/>
    </source>
</evidence>
<evidence type="ECO:0000256" key="10">
    <source>
        <dbReference type="ARBA" id="ARBA00022737"/>
    </source>
</evidence>
<dbReference type="InterPro" id="IPR035547">
    <property type="entry name" value="Phospholipase_B"/>
</dbReference>
<evidence type="ECO:0000256" key="25">
    <source>
        <dbReference type="ARBA" id="ARBA00047324"/>
    </source>
</evidence>
<dbReference type="GO" id="GO:0004622">
    <property type="term" value="F:phosphatidylcholine lysophospholipase activity"/>
    <property type="evidence" value="ECO:0007669"/>
    <property type="project" value="UniProtKB-EC"/>
</dbReference>
<evidence type="ECO:0000256" key="3">
    <source>
        <dbReference type="ARBA" id="ARBA00013274"/>
    </source>
</evidence>
<dbReference type="FunFam" id="3.40.50.1110:FF:000005">
    <property type="entry name" value="Phospholipase B1"/>
    <property type="match status" value="1"/>
</dbReference>
<evidence type="ECO:0000256" key="39">
    <source>
        <dbReference type="ARBA" id="ARBA00048656"/>
    </source>
</evidence>
<comment type="catalytic activity">
    <reaction evidence="26">
        <text>1,3-dihexadecanoyl-2-(9Z-octadecenoyl)glycerol + H2O = 1-hexadecanoyl-2-(9Z-octadecenoyl)-glycerol + hexadecanoate + H(+)</text>
        <dbReference type="Rhea" id="RHEA:40979"/>
        <dbReference type="ChEBI" id="CHEBI:7896"/>
        <dbReference type="ChEBI" id="CHEBI:15377"/>
        <dbReference type="ChEBI" id="CHEBI:15378"/>
        <dbReference type="ChEBI" id="CHEBI:75585"/>
        <dbReference type="ChEBI" id="CHEBI:75688"/>
    </reaction>
    <physiologicalReaction direction="left-to-right" evidence="26">
        <dbReference type="Rhea" id="RHEA:40980"/>
    </physiologicalReaction>
</comment>
<comment type="catalytic activity">
    <reaction evidence="45">
        <text>1,3-di-(9Z-octadecenoyl)-glycerol + H2O = 1-(9Z-octadecenoyl)-glycerol + (9Z)-octadecenoate + H(+)</text>
        <dbReference type="Rhea" id="RHEA:39939"/>
        <dbReference type="ChEBI" id="CHEBI:15377"/>
        <dbReference type="ChEBI" id="CHEBI:15378"/>
        <dbReference type="ChEBI" id="CHEBI:30823"/>
        <dbReference type="ChEBI" id="CHEBI:75342"/>
        <dbReference type="ChEBI" id="CHEBI:75735"/>
    </reaction>
    <physiologicalReaction direction="left-to-right" evidence="45">
        <dbReference type="Rhea" id="RHEA:39940"/>
    </physiologicalReaction>
</comment>
<comment type="similarity">
    <text evidence="2">Belongs to the 'GDSL' lipolytic enzyme family. Phospholipase B1 subfamily.</text>
</comment>
<comment type="catalytic activity">
    <reaction evidence="31">
        <text>a 1-O-alkyl-2-acyl-sn-glycero-3-phosphocholine + H2O = a 1-O-alkyl-sn-glycero-3-phosphocholine + a fatty acid + H(+)</text>
        <dbReference type="Rhea" id="RHEA:36231"/>
        <dbReference type="ChEBI" id="CHEBI:15377"/>
        <dbReference type="ChEBI" id="CHEBI:15378"/>
        <dbReference type="ChEBI" id="CHEBI:28868"/>
        <dbReference type="ChEBI" id="CHEBI:30909"/>
        <dbReference type="ChEBI" id="CHEBI:36702"/>
        <dbReference type="EC" id="3.1.1.4"/>
    </reaction>
    <physiologicalReaction direction="left-to-right" evidence="31">
        <dbReference type="Rhea" id="RHEA:36232"/>
    </physiologicalReaction>
</comment>
<evidence type="ECO:0000256" key="27">
    <source>
        <dbReference type="ARBA" id="ARBA00047438"/>
    </source>
</evidence>
<evidence type="ECO:0000256" key="20">
    <source>
        <dbReference type="ARBA" id="ARBA00029723"/>
    </source>
</evidence>
<dbReference type="InterPro" id="IPR038885">
    <property type="entry name" value="PLB1"/>
</dbReference>
<dbReference type="Proteomes" id="UP001367676">
    <property type="component" value="Unassembled WGS sequence"/>
</dbReference>
<dbReference type="GO" id="GO:0004806">
    <property type="term" value="F:triacylglycerol lipase activity"/>
    <property type="evidence" value="ECO:0007669"/>
    <property type="project" value="UniProtKB-EC"/>
</dbReference>
<comment type="subcellular location">
    <subcellularLocation>
        <location evidence="1">Apical cell membrane</location>
        <topology evidence="1">Single-pass type I membrane protein</topology>
    </subcellularLocation>
</comment>
<dbReference type="Pfam" id="PF00657">
    <property type="entry name" value="Lipase_GDSL"/>
    <property type="match status" value="1"/>
</dbReference>
<feature type="chain" id="PRO_5043056225" description="Phospholipase B1, membrane-associated" evidence="47">
    <location>
        <begin position="20"/>
        <end position="429"/>
    </location>
</feature>
<dbReference type="CDD" id="cd01824">
    <property type="entry name" value="Phospholipase_B_like"/>
    <property type="match status" value="1"/>
</dbReference>
<keyword evidence="49" id="KW-1185">Reference proteome</keyword>
<evidence type="ECO:0000256" key="38">
    <source>
        <dbReference type="ARBA" id="ARBA00048613"/>
    </source>
</evidence>
<evidence type="ECO:0000256" key="35">
    <source>
        <dbReference type="ARBA" id="ARBA00048374"/>
    </source>
</evidence>
<evidence type="ECO:0000256" key="15">
    <source>
        <dbReference type="ARBA" id="ARBA00023180"/>
    </source>
</evidence>
<evidence type="ECO:0000256" key="29">
    <source>
        <dbReference type="ARBA" id="ARBA00048011"/>
    </source>
</evidence>
<dbReference type="InterPro" id="IPR001087">
    <property type="entry name" value="GDSL"/>
</dbReference>
<dbReference type="AlphaFoldDB" id="A0AAN9TJF4"/>
<dbReference type="Gene3D" id="3.40.50.1110">
    <property type="entry name" value="SGNH hydrolase"/>
    <property type="match status" value="1"/>
</dbReference>
<evidence type="ECO:0000256" key="44">
    <source>
        <dbReference type="ARBA" id="ARBA00049363"/>
    </source>
</evidence>
<dbReference type="PANTHER" id="PTHR21325">
    <property type="entry name" value="PHOSPHOLIPASE B, PLB1"/>
    <property type="match status" value="1"/>
</dbReference>
<evidence type="ECO:0000256" key="46">
    <source>
        <dbReference type="ARBA" id="ARBA00049461"/>
    </source>
</evidence>
<comment type="catalytic activity">
    <reaction evidence="36">
        <text>1,2,3-tri-(9Z-octadecenoyl)-glycerol + H2O = di-(9Z)-octadecenoylglycerol + (9Z)-octadecenoate + H(+)</text>
        <dbReference type="Rhea" id="RHEA:38575"/>
        <dbReference type="ChEBI" id="CHEBI:15377"/>
        <dbReference type="ChEBI" id="CHEBI:15378"/>
        <dbReference type="ChEBI" id="CHEBI:30823"/>
        <dbReference type="ChEBI" id="CHEBI:53753"/>
        <dbReference type="ChEBI" id="CHEBI:75945"/>
    </reaction>
    <physiologicalReaction direction="left-to-right" evidence="36">
        <dbReference type="Rhea" id="RHEA:38576"/>
    </physiologicalReaction>
</comment>
<keyword evidence="16" id="KW-1208">Phospholipid metabolism</keyword>
<evidence type="ECO:0000256" key="4">
    <source>
        <dbReference type="ARBA" id="ARBA00013278"/>
    </source>
</evidence>
<comment type="catalytic activity">
    <reaction evidence="28">
        <text>1-hexadecanoyl-2-(9Z)-octadecenoyl-3-octadecanoyl-sn-glycerol + H2O = 1-hexadecanoyl-2-(9Z-octadecenoyl)-sn-glycerol + octadecanoate + H(+)</text>
        <dbReference type="Rhea" id="RHEA:41111"/>
        <dbReference type="ChEBI" id="CHEBI:15377"/>
        <dbReference type="ChEBI" id="CHEBI:15378"/>
        <dbReference type="ChEBI" id="CHEBI:25629"/>
        <dbReference type="ChEBI" id="CHEBI:75466"/>
        <dbReference type="ChEBI" id="CHEBI:77623"/>
    </reaction>
    <physiologicalReaction direction="left-to-right" evidence="28">
        <dbReference type="Rhea" id="RHEA:41112"/>
    </physiologicalReaction>
</comment>
<evidence type="ECO:0000256" key="45">
    <source>
        <dbReference type="ARBA" id="ARBA00049372"/>
    </source>
</evidence>
<keyword evidence="12" id="KW-1133">Transmembrane helix</keyword>
<dbReference type="PANTHER" id="PTHR21325:SF31">
    <property type="entry name" value="GH22081P-RELATED"/>
    <property type="match status" value="1"/>
</dbReference>
<dbReference type="InterPro" id="IPR036514">
    <property type="entry name" value="SGNH_hydro_sf"/>
</dbReference>
<keyword evidence="9 47" id="KW-0732">Signal</keyword>
<evidence type="ECO:0000256" key="12">
    <source>
        <dbReference type="ARBA" id="ARBA00022989"/>
    </source>
</evidence>
<comment type="catalytic activity">
    <reaction evidence="34">
        <text>1-hexadecanoyl-2-(9Z,12Z-octadecadienoyl)-sn-glycero-3-phosphocholine + H2O = 2-(9Z,12Z-octadecadienoyl)-sn-glycero-3-phosphocholine + hexadecanoate + H(+)</text>
        <dbReference type="Rhea" id="RHEA:40971"/>
        <dbReference type="ChEBI" id="CHEBI:7896"/>
        <dbReference type="ChEBI" id="CHEBI:15377"/>
        <dbReference type="ChEBI" id="CHEBI:15378"/>
        <dbReference type="ChEBI" id="CHEBI:73002"/>
        <dbReference type="ChEBI" id="CHEBI:76084"/>
    </reaction>
    <physiologicalReaction direction="left-to-right" evidence="34">
        <dbReference type="Rhea" id="RHEA:40972"/>
    </physiologicalReaction>
</comment>